<reference evidence="2 3" key="1">
    <citation type="submission" date="2023-01" db="EMBL/GenBank/DDBJ databases">
        <title>Psychroserpens ponticola sp. nov., isolated from seawater.</title>
        <authorList>
            <person name="Kristyanto S."/>
            <person name="Jung J."/>
            <person name="Kim J.M."/>
            <person name="Jeon C.O."/>
        </authorList>
    </citation>
    <scope>NUCLEOTIDE SEQUENCE [LARGE SCALE GENOMIC DNA]</scope>
    <source>
        <strain evidence="2 3">MSW6</strain>
    </source>
</reference>
<dbReference type="Proteomes" id="UP001202717">
    <property type="component" value="Chromosome"/>
</dbReference>
<keyword evidence="1" id="KW-0472">Membrane</keyword>
<evidence type="ECO:0000313" key="3">
    <source>
        <dbReference type="Proteomes" id="UP001202717"/>
    </source>
</evidence>
<sequence>MNLGITITSTILVLIVATPVVLMQQQQKNKERKLIKALKAFASKNNCSLTEYEAFRNFAIGLDKNKNQLFFYKKSTTSETLEHINLNEIRSCNVSNLKKPTRKDAVGNTVRLELILNPINNKNNKYNIEIYNQTDDFQINGDLEIGRKWEHIINDNIR</sequence>
<feature type="transmembrane region" description="Helical" evidence="1">
    <location>
        <begin position="6"/>
        <end position="23"/>
    </location>
</feature>
<dbReference type="EMBL" id="CP116221">
    <property type="protein sequence ID" value="WCO02928.1"/>
    <property type="molecule type" value="Genomic_DNA"/>
</dbReference>
<evidence type="ECO:0000313" key="2">
    <source>
        <dbReference type="EMBL" id="WCO02928.1"/>
    </source>
</evidence>
<keyword evidence="1" id="KW-0812">Transmembrane</keyword>
<keyword evidence="1" id="KW-1133">Transmembrane helix</keyword>
<keyword evidence="3" id="KW-1185">Reference proteome</keyword>
<organism evidence="2 3">
    <name type="scientific">Psychroserpens ponticola</name>
    <dbReference type="NCBI Taxonomy" id="2932268"/>
    <lineage>
        <taxon>Bacteria</taxon>
        <taxon>Pseudomonadati</taxon>
        <taxon>Bacteroidota</taxon>
        <taxon>Flavobacteriia</taxon>
        <taxon>Flavobacteriales</taxon>
        <taxon>Flavobacteriaceae</taxon>
        <taxon>Psychroserpens</taxon>
    </lineage>
</organism>
<evidence type="ECO:0008006" key="4">
    <source>
        <dbReference type="Google" id="ProtNLM"/>
    </source>
</evidence>
<protein>
    <recommendedName>
        <fullName evidence="4">Type II secretion system protein</fullName>
    </recommendedName>
</protein>
<name>A0ABY7S0W2_9FLAO</name>
<gene>
    <name evidence="2" type="ORF">MUN68_005405</name>
</gene>
<evidence type="ECO:0000256" key="1">
    <source>
        <dbReference type="SAM" id="Phobius"/>
    </source>
</evidence>
<proteinExistence type="predicted"/>
<dbReference type="RefSeq" id="WP_249995645.1">
    <property type="nucleotide sequence ID" value="NZ_CP116221.1"/>
</dbReference>
<accession>A0ABY7S0W2</accession>